<evidence type="ECO:0000313" key="12">
    <source>
        <dbReference type="EMBL" id="GLS83631.1"/>
    </source>
</evidence>
<dbReference type="SUPFAM" id="SSF102114">
    <property type="entry name" value="Radical SAM enzymes"/>
    <property type="match status" value="1"/>
</dbReference>
<dbReference type="GO" id="GO:0046872">
    <property type="term" value="F:metal ion binding"/>
    <property type="evidence" value="ECO:0007669"/>
    <property type="project" value="UniProtKB-UniRule"/>
</dbReference>
<evidence type="ECO:0000256" key="1">
    <source>
        <dbReference type="ARBA" id="ARBA00001966"/>
    </source>
</evidence>
<dbReference type="Gene3D" id="3.20.20.70">
    <property type="entry name" value="Aldolase class I"/>
    <property type="match status" value="1"/>
</dbReference>
<dbReference type="GO" id="GO:0004109">
    <property type="term" value="F:coproporphyrinogen oxidase activity"/>
    <property type="evidence" value="ECO:0007669"/>
    <property type="project" value="InterPro"/>
</dbReference>
<dbReference type="PANTHER" id="PTHR13932:SF5">
    <property type="entry name" value="RADICAL S-ADENOSYL METHIONINE DOMAIN-CONTAINING PROTEIN 1, MITOCHONDRIAL"/>
    <property type="match status" value="1"/>
</dbReference>
<dbReference type="PROSITE" id="PS51918">
    <property type="entry name" value="RADICAL_SAM"/>
    <property type="match status" value="1"/>
</dbReference>
<comment type="cofactor">
    <cofactor evidence="1">
        <name>[4Fe-4S] cluster</name>
        <dbReference type="ChEBI" id="CHEBI:49883"/>
    </cofactor>
</comment>
<protein>
    <recommendedName>
        <fullName evidence="3 10">Heme chaperone HemW</fullName>
    </recommendedName>
</protein>
<dbReference type="InterPro" id="IPR006638">
    <property type="entry name" value="Elp3/MiaA/NifB-like_rSAM"/>
</dbReference>
<dbReference type="InterPro" id="IPR058240">
    <property type="entry name" value="rSAM_sf"/>
</dbReference>
<dbReference type="InterPro" id="IPR007197">
    <property type="entry name" value="rSAM"/>
</dbReference>
<dbReference type="InterPro" id="IPR010723">
    <property type="entry name" value="HemN_C"/>
</dbReference>
<evidence type="ECO:0000313" key="13">
    <source>
        <dbReference type="Proteomes" id="UP001157439"/>
    </source>
</evidence>
<gene>
    <name evidence="12" type="primary">yggW</name>
    <name evidence="12" type="ORF">GCM10007894_16080</name>
</gene>
<comment type="similarity">
    <text evidence="2">Belongs to the anaerobic coproporphyrinogen-III oxidase family. HemW subfamily.</text>
</comment>
<dbReference type="AlphaFoldDB" id="A0AA37WYX8"/>
<name>A0AA37WYX8_9GAMM</name>
<feature type="domain" description="Radical SAM core" evidence="11">
    <location>
        <begin position="1"/>
        <end position="233"/>
    </location>
</feature>
<keyword evidence="4 10" id="KW-0349">Heme</keyword>
<comment type="caution">
    <text evidence="12">The sequence shown here is derived from an EMBL/GenBank/DDBJ whole genome shotgun (WGS) entry which is preliminary data.</text>
</comment>
<dbReference type="SFLD" id="SFLDF00288">
    <property type="entry name" value="HemN-like__clustered_with_nucl"/>
    <property type="match status" value="1"/>
</dbReference>
<keyword evidence="7 10" id="KW-0408">Iron</keyword>
<dbReference type="InterPro" id="IPR004559">
    <property type="entry name" value="HemW-like"/>
</dbReference>
<keyword evidence="13" id="KW-1185">Reference proteome</keyword>
<accession>A0AA37WYX8</accession>
<evidence type="ECO:0000256" key="4">
    <source>
        <dbReference type="ARBA" id="ARBA00022617"/>
    </source>
</evidence>
<dbReference type="Pfam" id="PF04055">
    <property type="entry name" value="Radical_SAM"/>
    <property type="match status" value="1"/>
</dbReference>
<evidence type="ECO:0000256" key="8">
    <source>
        <dbReference type="ARBA" id="ARBA00023014"/>
    </source>
</evidence>
<comment type="subcellular location">
    <subcellularLocation>
        <location evidence="10">Cytoplasm</location>
    </subcellularLocation>
</comment>
<dbReference type="SFLD" id="SFLDG01082">
    <property type="entry name" value="B12-binding_domain_containing"/>
    <property type="match status" value="1"/>
</dbReference>
<dbReference type="EMBL" id="BSPO01000003">
    <property type="protein sequence ID" value="GLS83631.1"/>
    <property type="molecule type" value="Genomic_DNA"/>
</dbReference>
<organism evidence="12 13">
    <name type="scientific">Paraferrimonas haliotis</name>
    <dbReference type="NCBI Taxonomy" id="2013866"/>
    <lineage>
        <taxon>Bacteria</taxon>
        <taxon>Pseudomonadati</taxon>
        <taxon>Pseudomonadota</taxon>
        <taxon>Gammaproteobacteria</taxon>
        <taxon>Alteromonadales</taxon>
        <taxon>Ferrimonadaceae</taxon>
        <taxon>Paraferrimonas</taxon>
    </lineage>
</organism>
<dbReference type="RefSeq" id="WP_095500481.1">
    <property type="nucleotide sequence ID" value="NZ_BSPO01000003.1"/>
</dbReference>
<dbReference type="NCBIfam" id="TIGR00539">
    <property type="entry name" value="hemN_rel"/>
    <property type="match status" value="1"/>
</dbReference>
<evidence type="ECO:0000256" key="6">
    <source>
        <dbReference type="ARBA" id="ARBA00022723"/>
    </source>
</evidence>
<dbReference type="GO" id="GO:0051539">
    <property type="term" value="F:4 iron, 4 sulfur cluster binding"/>
    <property type="evidence" value="ECO:0007669"/>
    <property type="project" value="UniProtKB-UniRule"/>
</dbReference>
<dbReference type="GO" id="GO:0005737">
    <property type="term" value="C:cytoplasm"/>
    <property type="evidence" value="ECO:0007669"/>
    <property type="project" value="UniProtKB-SubCell"/>
</dbReference>
<evidence type="ECO:0000256" key="9">
    <source>
        <dbReference type="ARBA" id="ARBA00023186"/>
    </source>
</evidence>
<comment type="function">
    <text evidence="10">Probably acts as a heme chaperone, transferring heme to an unknown acceptor. Binds one molecule of heme per monomer, possibly covalently. Binds 1 [4Fe-4S] cluster. The cluster is coordinated with 3 cysteines and an exchangeable S-adenosyl-L-methionine.</text>
</comment>
<keyword evidence="6 10" id="KW-0479">Metal-binding</keyword>
<dbReference type="PANTHER" id="PTHR13932">
    <property type="entry name" value="COPROPORPHYRINIGEN III OXIDASE"/>
    <property type="match status" value="1"/>
</dbReference>
<dbReference type="CDD" id="cd01335">
    <property type="entry name" value="Radical_SAM"/>
    <property type="match status" value="1"/>
</dbReference>
<dbReference type="SMART" id="SM00729">
    <property type="entry name" value="Elp3"/>
    <property type="match status" value="1"/>
</dbReference>
<dbReference type="GO" id="GO:0006779">
    <property type="term" value="P:porphyrin-containing compound biosynthetic process"/>
    <property type="evidence" value="ECO:0007669"/>
    <property type="project" value="InterPro"/>
</dbReference>
<dbReference type="Proteomes" id="UP001157439">
    <property type="component" value="Unassembled WGS sequence"/>
</dbReference>
<evidence type="ECO:0000256" key="5">
    <source>
        <dbReference type="ARBA" id="ARBA00022691"/>
    </source>
</evidence>
<evidence type="ECO:0000256" key="3">
    <source>
        <dbReference type="ARBA" id="ARBA00017228"/>
    </source>
</evidence>
<sequence length="380" mass="42794">MQLPELSVYVHIPWCVRKCPYCDFNSHAPKAALPEQAYVEALIKDLNADAHWAQGRKVSTIFIGGGTPSLFKASSIAQIIKAIDAAIGLEPNCEVTMEANPGTVEHEAFSAYRQAGVNRLSLGIQTFADEQLTILGRIHNSANAKSAAKQAMAAGFDSVNLDLMHGLPQQTPEQAMADIEIAASLNTTHLSWYQLTIEPNTLFHSRPPQLPQDEALWTIFDQGTQRMNQLGFRQYEVSAWAQDGYQCRHNLNYWRFGDYLGIGCGAHGKITFPEQNRIVRAEKIKHPKGYMEAIDVRRQLVDIEPQERPLEYLMNRARLHQAIPKSEYQEVTGLRPLDLTHKLQPAIERNLVIDTDNDWQLTEKGQLFVNDVLELLVPED</sequence>
<keyword evidence="10" id="KW-0004">4Fe-4S</keyword>
<dbReference type="InterPro" id="IPR034505">
    <property type="entry name" value="Coproporphyrinogen-III_oxidase"/>
</dbReference>
<evidence type="ECO:0000256" key="2">
    <source>
        <dbReference type="ARBA" id="ARBA00006100"/>
    </source>
</evidence>
<evidence type="ECO:0000256" key="10">
    <source>
        <dbReference type="RuleBase" id="RU364116"/>
    </source>
</evidence>
<dbReference type="SFLD" id="SFLDS00029">
    <property type="entry name" value="Radical_SAM"/>
    <property type="match status" value="1"/>
</dbReference>
<keyword evidence="9 10" id="KW-0143">Chaperone</keyword>
<evidence type="ECO:0000256" key="7">
    <source>
        <dbReference type="ARBA" id="ARBA00023004"/>
    </source>
</evidence>
<evidence type="ECO:0000259" key="11">
    <source>
        <dbReference type="PROSITE" id="PS51918"/>
    </source>
</evidence>
<keyword evidence="5 10" id="KW-0949">S-adenosyl-L-methionine</keyword>
<dbReference type="InterPro" id="IPR013785">
    <property type="entry name" value="Aldolase_TIM"/>
</dbReference>
<dbReference type="Pfam" id="PF06969">
    <property type="entry name" value="HemN_C"/>
    <property type="match status" value="1"/>
</dbReference>
<dbReference type="SFLD" id="SFLDF00562">
    <property type="entry name" value="HemN-like__clustered_with_heat"/>
    <property type="match status" value="1"/>
</dbReference>
<keyword evidence="10" id="KW-0963">Cytoplasm</keyword>
<keyword evidence="8 10" id="KW-0411">Iron-sulfur</keyword>
<proteinExistence type="inferred from homology"/>
<dbReference type="SFLD" id="SFLDG01065">
    <property type="entry name" value="anaerobic_coproporphyrinogen-I"/>
    <property type="match status" value="1"/>
</dbReference>
<reference evidence="12 13" key="1">
    <citation type="journal article" date="2014" name="Int. J. Syst. Evol. Microbiol.">
        <title>Complete genome sequence of Corynebacterium casei LMG S-19264T (=DSM 44701T), isolated from a smear-ripened cheese.</title>
        <authorList>
            <consortium name="US DOE Joint Genome Institute (JGI-PGF)"/>
            <person name="Walter F."/>
            <person name="Albersmeier A."/>
            <person name="Kalinowski J."/>
            <person name="Ruckert C."/>
        </authorList>
    </citation>
    <scope>NUCLEOTIDE SEQUENCE [LARGE SCALE GENOMIC DNA]</scope>
    <source>
        <strain evidence="12 13">NBRC 112785</strain>
    </source>
</reference>